<keyword evidence="1" id="KW-1133">Transmembrane helix</keyword>
<dbReference type="KEGG" id="mhe:MHC_04040"/>
<sequence>MAIRTLHIIVPLGLGVIGTGGWYGFSTLHPKNLRQYLEWQGFKLARYSHDNTWKSILEENKDLIEKIPELKGSVSSFDKIRDWCYSRYDWINFDDLKDSASKLCVDNPRTVKGSIIQKSGSLASLIADASDAEKKYKISFLFRKHIEGFKDLIGYSTPAPEKEGGTPKEDLTVAYEKLKSWCENSLLKKPTDDLISNVEIFCSPKKFTTVKELITLNKESLLTDLNKSSELSQKYSQIKDLDSFKKDKDIENSQNEQSLKEWCQKMESKSFSDDEVFEDYPKFRFRCLHSAISIG</sequence>
<reference evidence="2 3" key="1">
    <citation type="journal article" date="2012" name="J. Bacteriol.">
        <title>Complete genome sequence of Mycoplasma haemocanis strain Illinois.</title>
        <authorList>
            <person name="do Nascimento N.C."/>
            <person name="Guimaraes A.M."/>
            <person name="Santos A.P."/>
            <person name="Sanmiguel P.J."/>
            <person name="Messick J.B."/>
        </authorList>
    </citation>
    <scope>NUCLEOTIDE SEQUENCE [LARGE SCALE GENOMIC DNA]</scope>
    <source>
        <strain evidence="2 3">Illinois</strain>
    </source>
</reference>
<evidence type="ECO:0000313" key="2">
    <source>
        <dbReference type="EMBL" id="AEW45664.1"/>
    </source>
</evidence>
<dbReference type="Proteomes" id="UP000009135">
    <property type="component" value="Chromosome"/>
</dbReference>
<keyword evidence="1" id="KW-0812">Transmembrane</keyword>
<accession>H6N7P2</accession>
<evidence type="ECO:0000256" key="1">
    <source>
        <dbReference type="SAM" id="Phobius"/>
    </source>
</evidence>
<proteinExistence type="predicted"/>
<name>H6N7P2_MYCHN</name>
<protein>
    <submittedName>
        <fullName evidence="2">Uncharacterized protein</fullName>
    </submittedName>
</protein>
<keyword evidence="1" id="KW-0472">Membrane</keyword>
<dbReference type="HOGENOM" id="CLU_087907_0_0_14"/>
<keyword evidence="3" id="KW-1185">Reference proteome</keyword>
<organism evidence="2 3">
    <name type="scientific">Mycoplasma haemocanis (strain Illinois)</name>
    <dbReference type="NCBI Taxonomy" id="1111676"/>
    <lineage>
        <taxon>Bacteria</taxon>
        <taxon>Bacillati</taxon>
        <taxon>Mycoplasmatota</taxon>
        <taxon>Mollicutes</taxon>
        <taxon>Mycoplasmataceae</taxon>
        <taxon>Mycoplasma</taxon>
    </lineage>
</organism>
<gene>
    <name evidence="2" type="ordered locus">MHC_04040</name>
</gene>
<evidence type="ECO:0000313" key="3">
    <source>
        <dbReference type="Proteomes" id="UP000009135"/>
    </source>
</evidence>
<dbReference type="STRING" id="1111676.MHC_04040"/>
<feature type="transmembrane region" description="Helical" evidence="1">
    <location>
        <begin position="6"/>
        <end position="25"/>
    </location>
</feature>
<dbReference type="OrthoDB" id="9819231at2"/>
<dbReference type="EMBL" id="CP003199">
    <property type="protein sequence ID" value="AEW45664.1"/>
    <property type="molecule type" value="Genomic_DNA"/>
</dbReference>
<dbReference type="AlphaFoldDB" id="H6N7P2"/>